<comment type="caution">
    <text evidence="1">The sequence shown here is derived from an EMBL/GenBank/DDBJ whole genome shotgun (WGS) entry which is preliminary data.</text>
</comment>
<protein>
    <submittedName>
        <fullName evidence="1">Uncharacterized protein</fullName>
    </submittedName>
</protein>
<reference evidence="1" key="1">
    <citation type="journal article" date="2014" name="Front. Microbiol.">
        <title>High frequency of phylogenetically diverse reductive dehalogenase-homologous genes in deep subseafloor sedimentary metagenomes.</title>
        <authorList>
            <person name="Kawai M."/>
            <person name="Futagami T."/>
            <person name="Toyoda A."/>
            <person name="Takaki Y."/>
            <person name="Nishi S."/>
            <person name="Hori S."/>
            <person name="Arai W."/>
            <person name="Tsubouchi T."/>
            <person name="Morono Y."/>
            <person name="Uchiyama I."/>
            <person name="Ito T."/>
            <person name="Fujiyama A."/>
            <person name="Inagaki F."/>
            <person name="Takami H."/>
        </authorList>
    </citation>
    <scope>NUCLEOTIDE SEQUENCE</scope>
    <source>
        <strain evidence="1">Expedition CK06-06</strain>
    </source>
</reference>
<gene>
    <name evidence="1" type="ORF">S03H2_15165</name>
</gene>
<dbReference type="EMBL" id="BARU01007699">
    <property type="protein sequence ID" value="GAH46954.1"/>
    <property type="molecule type" value="Genomic_DNA"/>
</dbReference>
<evidence type="ECO:0000313" key="1">
    <source>
        <dbReference type="EMBL" id="GAH46954.1"/>
    </source>
</evidence>
<accession>X1GZE5</accession>
<proteinExistence type="predicted"/>
<feature type="non-terminal residue" evidence="1">
    <location>
        <position position="1"/>
    </location>
</feature>
<sequence length="47" mass="5223">ELLDWIGVLLKSGISLDELKSGIPFLGVLLKKEKDIEVALEKVKFPT</sequence>
<name>X1GZE5_9ZZZZ</name>
<organism evidence="1">
    <name type="scientific">marine sediment metagenome</name>
    <dbReference type="NCBI Taxonomy" id="412755"/>
    <lineage>
        <taxon>unclassified sequences</taxon>
        <taxon>metagenomes</taxon>
        <taxon>ecological metagenomes</taxon>
    </lineage>
</organism>
<dbReference type="AlphaFoldDB" id="X1GZE5"/>